<organism evidence="1 2">
    <name type="scientific">Allacma fusca</name>
    <dbReference type="NCBI Taxonomy" id="39272"/>
    <lineage>
        <taxon>Eukaryota</taxon>
        <taxon>Metazoa</taxon>
        <taxon>Ecdysozoa</taxon>
        <taxon>Arthropoda</taxon>
        <taxon>Hexapoda</taxon>
        <taxon>Collembola</taxon>
        <taxon>Symphypleona</taxon>
        <taxon>Sminthuridae</taxon>
        <taxon>Allacma</taxon>
    </lineage>
</organism>
<evidence type="ECO:0000313" key="1">
    <source>
        <dbReference type="EMBL" id="CAG7727354.1"/>
    </source>
</evidence>
<dbReference type="EMBL" id="CAJVCH010147430">
    <property type="protein sequence ID" value="CAG7727354.1"/>
    <property type="molecule type" value="Genomic_DNA"/>
</dbReference>
<dbReference type="Proteomes" id="UP000708208">
    <property type="component" value="Unassembled WGS sequence"/>
</dbReference>
<comment type="caution">
    <text evidence="1">The sequence shown here is derived from an EMBL/GenBank/DDBJ whole genome shotgun (WGS) entry which is preliminary data.</text>
</comment>
<proteinExistence type="predicted"/>
<sequence>MYTSLSTVRPEEKHFAHECDNINNGFVPGRSTFQLYHDWVVTPWENCDLNETLCVDNEEIAKVWTFRYLGVILDEKCHFNGHATVVLNKDNEL</sequence>
<name>A0A8J2P1B7_9HEXA</name>
<reference evidence="1" key="1">
    <citation type="submission" date="2021-06" db="EMBL/GenBank/DDBJ databases">
        <authorList>
            <person name="Hodson N. C."/>
            <person name="Mongue J. A."/>
            <person name="Jaron S. K."/>
        </authorList>
    </citation>
    <scope>NUCLEOTIDE SEQUENCE</scope>
</reference>
<protein>
    <submittedName>
        <fullName evidence="1">Uncharacterized protein</fullName>
    </submittedName>
</protein>
<evidence type="ECO:0000313" key="2">
    <source>
        <dbReference type="Proteomes" id="UP000708208"/>
    </source>
</evidence>
<gene>
    <name evidence="1" type="ORF">AFUS01_LOCUS16201</name>
</gene>
<keyword evidence="2" id="KW-1185">Reference proteome</keyword>
<dbReference type="AlphaFoldDB" id="A0A8J2P1B7"/>
<accession>A0A8J2P1B7</accession>